<dbReference type="OrthoDB" id="9135518at2"/>
<organism evidence="2 3">
    <name type="scientific">Cupriavidus pauculus</name>
    <dbReference type="NCBI Taxonomy" id="82633"/>
    <lineage>
        <taxon>Bacteria</taxon>
        <taxon>Pseudomonadati</taxon>
        <taxon>Pseudomonadota</taxon>
        <taxon>Betaproteobacteria</taxon>
        <taxon>Burkholderiales</taxon>
        <taxon>Burkholderiaceae</taxon>
        <taxon>Cupriavidus</taxon>
    </lineage>
</organism>
<dbReference type="AlphaFoldDB" id="A0A2N5C923"/>
<protein>
    <submittedName>
        <fullName evidence="2">Phage major capsid protein</fullName>
    </submittedName>
</protein>
<feature type="region of interest" description="Disordered" evidence="1">
    <location>
        <begin position="82"/>
        <end position="105"/>
    </location>
</feature>
<evidence type="ECO:0000313" key="2">
    <source>
        <dbReference type="EMBL" id="PLP98709.1"/>
    </source>
</evidence>
<proteinExistence type="predicted"/>
<name>A0A2N5C923_9BURK</name>
<evidence type="ECO:0000313" key="3">
    <source>
        <dbReference type="Proteomes" id="UP000234341"/>
    </source>
</evidence>
<dbReference type="EMBL" id="PJRP01000010">
    <property type="protein sequence ID" value="PLP98709.1"/>
    <property type="molecule type" value="Genomic_DNA"/>
</dbReference>
<accession>A0A2N5C923</accession>
<comment type="caution">
    <text evidence="2">The sequence shown here is derived from an EMBL/GenBank/DDBJ whole genome shotgun (WGS) entry which is preliminary data.</text>
</comment>
<dbReference type="Proteomes" id="UP000234341">
    <property type="component" value="Unassembled WGS sequence"/>
</dbReference>
<feature type="compositionally biased region" description="Low complexity" evidence="1">
    <location>
        <begin position="91"/>
        <end position="105"/>
    </location>
</feature>
<evidence type="ECO:0000256" key="1">
    <source>
        <dbReference type="SAM" id="MobiDB-lite"/>
    </source>
</evidence>
<sequence>MGGRLPHAGFASPRKSAHLSVRLTSESGRHEWESINANRMKIMDNFVIQKQLTTAREQLQAALDRGDDAAADALMARTKALQQEADAGHVTTTATPTTRSAAKASPTIEAKALPLWRGLAVQVVAALERKTPAEIAAARYGSLGRKDADALGVIMKAVQDPATTNVPGWAQELTREVQGAFLAELAKLSVFASLPLVTENFNGATSITIPSRDTTNANPNLAAGWRKEGAPIRVGAIKVKGTKLTPYAPAVIGTFTQELARRSTPRIEQIIREAIVSDSAAMFDAKFLSADAAVPDVSPAGILDGLPAANSIPSTGATPAEIAADLKHMAGLLLKSGLDASGFAWCMSPYNSMALSMLLTATGALQFPEMASGRLIGLPFVVSANVPDDSLFLIDGGSIARALPAPEFSVSVEASIHEEDTTPLPIIDDAGMVAPPTRSLFQTYSAALRGVYDGLSWGALRPGAVAHLTGVAW</sequence>
<dbReference type="SUPFAM" id="SSF56563">
    <property type="entry name" value="Major capsid protein gp5"/>
    <property type="match status" value="1"/>
</dbReference>
<reference evidence="2 3" key="1">
    <citation type="submission" date="2017-12" db="EMBL/GenBank/DDBJ databases">
        <title>Genome sequence of the active heterotrophic nitrifier-denitrifier, Cupriavidus pauculus UM1.</title>
        <authorList>
            <person name="Putonti C."/>
            <person name="Castignetti D."/>
        </authorList>
    </citation>
    <scope>NUCLEOTIDE SEQUENCE [LARGE SCALE GENOMIC DNA]</scope>
    <source>
        <strain evidence="2 3">UM1</strain>
    </source>
</reference>
<gene>
    <name evidence="2" type="ORF">CYJ10_20630</name>
</gene>